<dbReference type="Pfam" id="PF00005">
    <property type="entry name" value="ABC_tran"/>
    <property type="match status" value="1"/>
</dbReference>
<dbReference type="Proteomes" id="UP000485569">
    <property type="component" value="Unassembled WGS sequence"/>
</dbReference>
<dbReference type="PROSITE" id="PS50893">
    <property type="entry name" value="ABC_TRANSPORTER_2"/>
    <property type="match status" value="1"/>
</dbReference>
<sequence>MSPAIAEKKSIIKIESLYKNFQGDFGEVRALENINLEVSDGEFICLMGPSGCGKSTLIFIISSLLSHDTGRVLINGTEPINPGADRAVVFQSDAVFPWMTVRQNISYGLKVAGKSKKEIDDTVSYFINLVHLEGFEDAWPKQLSGGMRKRVDLARAYANDPAILLMDEPFGALDILTKEQLQLELQRLWIQKPKTIMFVTHDIEEALFLGDRVIIMSPRPGKIDYIQNIEFERPRPIGLKTSDEFVKLRKKMIDHFQDHT</sequence>
<dbReference type="PROSITE" id="PS00211">
    <property type="entry name" value="ABC_TRANSPORTER_1"/>
    <property type="match status" value="1"/>
</dbReference>
<evidence type="ECO:0000259" key="4">
    <source>
        <dbReference type="PROSITE" id="PS50893"/>
    </source>
</evidence>
<keyword evidence="1" id="KW-0813">Transport</keyword>
<keyword evidence="2" id="KW-0547">Nucleotide-binding</keyword>
<keyword evidence="3 5" id="KW-0067">ATP-binding</keyword>
<dbReference type="PANTHER" id="PTHR42788:SF13">
    <property type="entry name" value="ALIPHATIC SULFONATES IMPORT ATP-BINDING PROTEIN SSUB"/>
    <property type="match status" value="1"/>
</dbReference>
<evidence type="ECO:0000256" key="1">
    <source>
        <dbReference type="ARBA" id="ARBA00022448"/>
    </source>
</evidence>
<dbReference type="PANTHER" id="PTHR42788">
    <property type="entry name" value="TAURINE IMPORT ATP-BINDING PROTEIN-RELATED"/>
    <property type="match status" value="1"/>
</dbReference>
<organism evidence="5">
    <name type="scientific">Candidatus Atribacter allofermentans</name>
    <dbReference type="NCBI Taxonomy" id="1852833"/>
    <lineage>
        <taxon>Bacteria</taxon>
        <taxon>Pseudomonadati</taxon>
        <taxon>Atribacterota</taxon>
        <taxon>Atribacteria</taxon>
        <taxon>Atribacterales</taxon>
        <taxon>Atribacteraceae</taxon>
        <taxon>Atribacter</taxon>
    </lineage>
</organism>
<evidence type="ECO:0000256" key="2">
    <source>
        <dbReference type="ARBA" id="ARBA00022741"/>
    </source>
</evidence>
<gene>
    <name evidence="5" type="primary">ssuB</name>
    <name evidence="5" type="ORF">BWY41_00056</name>
</gene>
<dbReference type="SMART" id="SM00382">
    <property type="entry name" value="AAA"/>
    <property type="match status" value="1"/>
</dbReference>
<feature type="domain" description="ABC transporter" evidence="4">
    <location>
        <begin position="12"/>
        <end position="243"/>
    </location>
</feature>
<dbReference type="InterPro" id="IPR003593">
    <property type="entry name" value="AAA+_ATPase"/>
</dbReference>
<dbReference type="CDD" id="cd03293">
    <property type="entry name" value="ABC_NrtD_SsuB_transporters"/>
    <property type="match status" value="1"/>
</dbReference>
<dbReference type="GO" id="GO:0016887">
    <property type="term" value="F:ATP hydrolysis activity"/>
    <property type="evidence" value="ECO:0007669"/>
    <property type="project" value="InterPro"/>
</dbReference>
<accession>A0A1V5T5U1</accession>
<evidence type="ECO:0000256" key="3">
    <source>
        <dbReference type="ARBA" id="ARBA00022840"/>
    </source>
</evidence>
<dbReference type="Gene3D" id="3.40.50.300">
    <property type="entry name" value="P-loop containing nucleotide triphosphate hydrolases"/>
    <property type="match status" value="1"/>
</dbReference>
<dbReference type="InterPro" id="IPR050166">
    <property type="entry name" value="ABC_transporter_ATP-bind"/>
</dbReference>
<dbReference type="SUPFAM" id="SSF52540">
    <property type="entry name" value="P-loop containing nucleoside triphosphate hydrolases"/>
    <property type="match status" value="1"/>
</dbReference>
<name>A0A1V5T5U1_9BACT</name>
<reference evidence="5" key="1">
    <citation type="submission" date="2017-02" db="EMBL/GenBank/DDBJ databases">
        <title>Delving into the versatile metabolic prowess of the omnipresent phylum Bacteroidetes.</title>
        <authorList>
            <person name="Nobu M.K."/>
            <person name="Mei R."/>
            <person name="Narihiro T."/>
            <person name="Kuroda K."/>
            <person name="Liu W.-T."/>
        </authorList>
    </citation>
    <scope>NUCLEOTIDE SEQUENCE</scope>
    <source>
        <strain evidence="5">ADurb.Bin276</strain>
    </source>
</reference>
<dbReference type="EMBL" id="MWBQ01000015">
    <property type="protein sequence ID" value="OQA61602.1"/>
    <property type="molecule type" value="Genomic_DNA"/>
</dbReference>
<evidence type="ECO:0000313" key="5">
    <source>
        <dbReference type="EMBL" id="OQA61602.1"/>
    </source>
</evidence>
<dbReference type="InterPro" id="IPR017871">
    <property type="entry name" value="ABC_transporter-like_CS"/>
</dbReference>
<comment type="caution">
    <text evidence="5">The sequence shown here is derived from an EMBL/GenBank/DDBJ whole genome shotgun (WGS) entry which is preliminary data.</text>
</comment>
<dbReference type="InterPro" id="IPR003439">
    <property type="entry name" value="ABC_transporter-like_ATP-bd"/>
</dbReference>
<protein>
    <submittedName>
        <fullName evidence="5">Aliphatic sulfonates import ATP-binding protein SsuB</fullName>
        <ecNumber evidence="5">3.6.3.-</ecNumber>
    </submittedName>
</protein>
<proteinExistence type="predicted"/>
<dbReference type="InterPro" id="IPR027417">
    <property type="entry name" value="P-loop_NTPase"/>
</dbReference>
<dbReference type="AlphaFoldDB" id="A0A1V5T5U1"/>
<dbReference type="EC" id="3.6.3.-" evidence="5"/>
<keyword evidence="5" id="KW-0378">Hydrolase</keyword>
<dbReference type="GO" id="GO:0005524">
    <property type="term" value="F:ATP binding"/>
    <property type="evidence" value="ECO:0007669"/>
    <property type="project" value="UniProtKB-KW"/>
</dbReference>